<protein>
    <recommendedName>
        <fullName evidence="1">TY-Chap N-terminal domain-containing protein</fullName>
    </recommendedName>
</protein>
<evidence type="ECO:0000313" key="2">
    <source>
        <dbReference type="EMBL" id="BDA65113.1"/>
    </source>
</evidence>
<keyword evidence="3" id="KW-1185">Reference proteome</keyword>
<evidence type="ECO:0000259" key="1">
    <source>
        <dbReference type="Pfam" id="PF22552"/>
    </source>
</evidence>
<reference evidence="2 3" key="1">
    <citation type="submission" date="2021-08" db="EMBL/GenBank/DDBJ databases">
        <title>Whole genome sequence of novel Actinomyces species strain MAS-1.</title>
        <authorList>
            <person name="Saito M."/>
            <person name="Kuwahara N."/>
            <person name="Takizawa T."/>
            <person name="Gotouda H."/>
            <person name="Ochiai T."/>
        </authorList>
    </citation>
    <scope>NUCLEOTIDE SEQUENCE [LARGE SCALE GENOMIC DNA]</scope>
    <source>
        <strain evidence="2 3">MAS-1</strain>
    </source>
</reference>
<dbReference type="Proteomes" id="UP000824496">
    <property type="component" value="Chromosome"/>
</dbReference>
<sequence length="177" mass="18739">MSQPPIAPHQPHGADSFASRVDLGSWARFTPSLGDFLEEACRPRSTPGATSGATVLLTAPAVVADPEDLPRGRGLLRRRGHGPAGVSPEPPGVVLVGRGDGVQLAAPTWDARGRALLGRSQCRALEDLGWQGGWQSGEAMSRLLPDGASAAEHTTRMLIEVLRVPHPADLDHLLHEH</sequence>
<accession>A0ABN6K703</accession>
<proteinExistence type="predicted"/>
<dbReference type="RefSeq" id="WP_223907834.1">
    <property type="nucleotide sequence ID" value="NZ_AP025017.1"/>
</dbReference>
<gene>
    <name evidence="2" type="ORF">MANAM107_19470</name>
</gene>
<evidence type="ECO:0000313" key="3">
    <source>
        <dbReference type="Proteomes" id="UP000824496"/>
    </source>
</evidence>
<name>A0ABN6K703_9ACTO</name>
<dbReference type="InterPro" id="IPR054344">
    <property type="entry name" value="TY-Chap_N"/>
</dbReference>
<organism evidence="2 3">
    <name type="scientific">Actinomyces capricornis</name>
    <dbReference type="NCBI Taxonomy" id="2755559"/>
    <lineage>
        <taxon>Bacteria</taxon>
        <taxon>Bacillati</taxon>
        <taxon>Actinomycetota</taxon>
        <taxon>Actinomycetes</taxon>
        <taxon>Actinomycetales</taxon>
        <taxon>Actinomycetaceae</taxon>
        <taxon>Actinomyces</taxon>
    </lineage>
</organism>
<dbReference type="Pfam" id="PF22552">
    <property type="entry name" value="TY-Chap3"/>
    <property type="match status" value="1"/>
</dbReference>
<dbReference type="EMBL" id="AP025017">
    <property type="protein sequence ID" value="BDA65113.1"/>
    <property type="molecule type" value="Genomic_DNA"/>
</dbReference>
<feature type="domain" description="TY-Chap N-terminal" evidence="1">
    <location>
        <begin position="26"/>
        <end position="170"/>
    </location>
</feature>